<protein>
    <recommendedName>
        <fullName evidence="3">Chromosomal replication initiator protein DnaA</fullName>
    </recommendedName>
</protein>
<evidence type="ECO:0008006" key="3">
    <source>
        <dbReference type="Google" id="ProtNLM"/>
    </source>
</evidence>
<dbReference type="Gene3D" id="1.10.1750.10">
    <property type="match status" value="1"/>
</dbReference>
<comment type="caution">
    <text evidence="1">The sequence shown here is derived from an EMBL/GenBank/DDBJ whole genome shotgun (WGS) entry which is preliminary data.</text>
</comment>
<accession>A0ABU0UPW8</accession>
<reference evidence="1 2" key="1">
    <citation type="submission" date="2023-07" db="EMBL/GenBank/DDBJ databases">
        <title>Functional and genomic diversity of the sorghum phyllosphere microbiome.</title>
        <authorList>
            <person name="Shade A."/>
        </authorList>
    </citation>
    <scope>NUCLEOTIDE SEQUENCE [LARGE SCALE GENOMIC DNA]</scope>
    <source>
        <strain evidence="1 2">SORGH_AS_1126</strain>
    </source>
</reference>
<dbReference type="EMBL" id="JAUTBL010000002">
    <property type="protein sequence ID" value="MDQ1187017.1"/>
    <property type="molecule type" value="Genomic_DNA"/>
</dbReference>
<keyword evidence="2" id="KW-1185">Reference proteome</keyword>
<dbReference type="SUPFAM" id="SSF48295">
    <property type="entry name" value="TrpR-like"/>
    <property type="match status" value="1"/>
</dbReference>
<evidence type="ECO:0000313" key="1">
    <source>
        <dbReference type="EMBL" id="MDQ1187017.1"/>
    </source>
</evidence>
<evidence type="ECO:0000313" key="2">
    <source>
        <dbReference type="Proteomes" id="UP001224781"/>
    </source>
</evidence>
<gene>
    <name evidence="1" type="ORF">QE408_004160</name>
</gene>
<organism evidence="1 2">
    <name type="scientific">Agrobacterium larrymoorei</name>
    <dbReference type="NCBI Taxonomy" id="160699"/>
    <lineage>
        <taxon>Bacteria</taxon>
        <taxon>Pseudomonadati</taxon>
        <taxon>Pseudomonadota</taxon>
        <taxon>Alphaproteobacteria</taxon>
        <taxon>Hyphomicrobiales</taxon>
        <taxon>Rhizobiaceae</taxon>
        <taxon>Rhizobium/Agrobacterium group</taxon>
        <taxon>Agrobacterium</taxon>
    </lineage>
</organism>
<name>A0ABU0UPW8_9HYPH</name>
<dbReference type="RefSeq" id="WP_306934347.1">
    <property type="nucleotide sequence ID" value="NZ_JAUTBL010000002.1"/>
</dbReference>
<sequence length="114" mass="13319">MSTYPQTELTMTLIQTNRVDGFMRLVSPLEYRARDSMADAARHLLEKHPEATLHLVRSDVRARWLVRIRMEMVVHFRDALGKTYPQIARFMRRDHTSILHLYRKAKAQALEGGA</sequence>
<proteinExistence type="predicted"/>
<dbReference type="Proteomes" id="UP001224781">
    <property type="component" value="Unassembled WGS sequence"/>
</dbReference>
<dbReference type="InterPro" id="IPR010921">
    <property type="entry name" value="Trp_repressor/repl_initiator"/>
</dbReference>